<gene>
    <name evidence="7" type="ORF">GXW78_11045</name>
</gene>
<evidence type="ECO:0000313" key="8">
    <source>
        <dbReference type="Proteomes" id="UP000698752"/>
    </source>
</evidence>
<keyword evidence="3 6" id="KW-0812">Transmembrane</keyword>
<evidence type="ECO:0000313" key="7">
    <source>
        <dbReference type="EMBL" id="MBR0650201.1"/>
    </source>
</evidence>
<dbReference type="InterPro" id="IPR019108">
    <property type="entry name" value="Caa3_assmbl_CtaG-rel"/>
</dbReference>
<keyword evidence="4 6" id="KW-1133">Transmembrane helix</keyword>
<feature type="transmembrane region" description="Helical" evidence="6">
    <location>
        <begin position="27"/>
        <end position="44"/>
    </location>
</feature>
<evidence type="ECO:0000256" key="3">
    <source>
        <dbReference type="ARBA" id="ARBA00022692"/>
    </source>
</evidence>
<keyword evidence="2" id="KW-1003">Cell membrane</keyword>
<feature type="transmembrane region" description="Helical" evidence="6">
    <location>
        <begin position="51"/>
        <end position="73"/>
    </location>
</feature>
<protein>
    <submittedName>
        <fullName evidence="7">Cytochrome c oxidase assembly protein</fullName>
    </submittedName>
</protein>
<evidence type="ECO:0000256" key="5">
    <source>
        <dbReference type="ARBA" id="ARBA00023136"/>
    </source>
</evidence>
<dbReference type="RefSeq" id="WP_211868725.1">
    <property type="nucleotide sequence ID" value="NZ_JAAEDI010000010.1"/>
</dbReference>
<accession>A0ABS5EGQ0</accession>
<dbReference type="EMBL" id="JAAEDI010000010">
    <property type="protein sequence ID" value="MBR0650201.1"/>
    <property type="molecule type" value="Genomic_DNA"/>
</dbReference>
<reference evidence="8" key="1">
    <citation type="journal article" date="2021" name="Syst. Appl. Microbiol.">
        <title>Roseomonas hellenica sp. nov., isolated from roots of wild-growing Alkanna tinctoria.</title>
        <authorList>
            <person name="Rat A."/>
            <person name="Naranjo H.D."/>
            <person name="Lebbe L."/>
            <person name="Cnockaert M."/>
            <person name="Krigas N."/>
            <person name="Grigoriadou K."/>
            <person name="Maloupa E."/>
            <person name="Willems A."/>
        </authorList>
    </citation>
    <scope>NUCLEOTIDE SEQUENCE [LARGE SCALE GENOMIC DNA]</scope>
    <source>
        <strain evidence="8">LMG 31159</strain>
    </source>
</reference>
<name>A0ABS5EGQ0_9PROT</name>
<dbReference type="Pfam" id="PF09678">
    <property type="entry name" value="Caa3_CtaG"/>
    <property type="match status" value="2"/>
</dbReference>
<comment type="caution">
    <text evidence="7">The sequence shown here is derived from an EMBL/GenBank/DDBJ whole genome shotgun (WGS) entry which is preliminary data.</text>
</comment>
<dbReference type="Proteomes" id="UP000698752">
    <property type="component" value="Unassembled WGS sequence"/>
</dbReference>
<proteinExistence type="predicted"/>
<organism evidence="7 8">
    <name type="scientific">Neoroseomonas terrae</name>
    <dbReference type="NCBI Taxonomy" id="424799"/>
    <lineage>
        <taxon>Bacteria</taxon>
        <taxon>Pseudomonadati</taxon>
        <taxon>Pseudomonadota</taxon>
        <taxon>Alphaproteobacteria</taxon>
        <taxon>Acetobacterales</taxon>
        <taxon>Acetobacteraceae</taxon>
        <taxon>Neoroseomonas</taxon>
    </lineage>
</organism>
<feature type="transmembrane region" description="Helical" evidence="6">
    <location>
        <begin position="79"/>
        <end position="98"/>
    </location>
</feature>
<evidence type="ECO:0000256" key="1">
    <source>
        <dbReference type="ARBA" id="ARBA00004651"/>
    </source>
</evidence>
<keyword evidence="5 6" id="KW-0472">Membrane</keyword>
<sequence>MGEWTLESSWQTYCGNPPAPGGAEWNWDFWLGGALAAGLALAWSRSADRRALLIGWVLLAFALVSPLCNLSVALFSARVGQHLVILLAAAPLLALGLSAPRRPQAPGGIAAAAACFAVLLWVWHLPGPYVATFRSDVAYWVMHLSLLGAGIWLWRGLLLAAATRPEAVLPAGIATAAQMSALGAFLTFAPRALFPPHAYTTLAWGLTPLEDQQLGGLLMWVPGGLAFAGVAMGALVMAMRRGRFAA</sequence>
<comment type="subcellular location">
    <subcellularLocation>
        <location evidence="1">Cell membrane</location>
        <topology evidence="1">Multi-pass membrane protein</topology>
    </subcellularLocation>
</comment>
<feature type="transmembrane region" description="Helical" evidence="6">
    <location>
        <begin position="105"/>
        <end position="125"/>
    </location>
</feature>
<feature type="transmembrane region" description="Helical" evidence="6">
    <location>
        <begin position="167"/>
        <end position="189"/>
    </location>
</feature>
<evidence type="ECO:0000256" key="2">
    <source>
        <dbReference type="ARBA" id="ARBA00022475"/>
    </source>
</evidence>
<feature type="transmembrane region" description="Helical" evidence="6">
    <location>
        <begin position="137"/>
        <end position="155"/>
    </location>
</feature>
<feature type="transmembrane region" description="Helical" evidence="6">
    <location>
        <begin position="217"/>
        <end position="238"/>
    </location>
</feature>
<evidence type="ECO:0000256" key="6">
    <source>
        <dbReference type="SAM" id="Phobius"/>
    </source>
</evidence>
<evidence type="ECO:0000256" key="4">
    <source>
        <dbReference type="ARBA" id="ARBA00022989"/>
    </source>
</evidence>
<keyword evidence="8" id="KW-1185">Reference proteome</keyword>